<feature type="region of interest" description="Disordered" evidence="1">
    <location>
        <begin position="396"/>
        <end position="415"/>
    </location>
</feature>
<dbReference type="GO" id="GO:0048488">
    <property type="term" value="P:synaptic vesicle endocytosis"/>
    <property type="evidence" value="ECO:0007669"/>
    <property type="project" value="TreeGrafter"/>
</dbReference>
<dbReference type="EMBL" id="BTSY01000002">
    <property type="protein sequence ID" value="GMT15524.1"/>
    <property type="molecule type" value="Genomic_DNA"/>
</dbReference>
<feature type="compositionally biased region" description="Basic and acidic residues" evidence="1">
    <location>
        <begin position="403"/>
        <end position="412"/>
    </location>
</feature>
<reference evidence="2" key="1">
    <citation type="submission" date="2023-10" db="EMBL/GenBank/DDBJ databases">
        <title>Genome assembly of Pristionchus species.</title>
        <authorList>
            <person name="Yoshida K."/>
            <person name="Sommer R.J."/>
        </authorList>
    </citation>
    <scope>NUCLEOTIDE SEQUENCE</scope>
    <source>
        <strain evidence="2">RS5133</strain>
    </source>
</reference>
<feature type="compositionally biased region" description="Basic residues" evidence="1">
    <location>
        <begin position="611"/>
        <end position="620"/>
    </location>
</feature>
<feature type="compositionally biased region" description="Basic and acidic residues" evidence="1">
    <location>
        <begin position="163"/>
        <end position="175"/>
    </location>
</feature>
<accession>A0AAV5VAK0</accession>
<dbReference type="PANTHER" id="PTHR10024">
    <property type="entry name" value="SYNAPTOTAGMIN"/>
    <property type="match status" value="1"/>
</dbReference>
<dbReference type="GO" id="GO:0048791">
    <property type="term" value="P:calcium ion-regulated exocytosis of neurotransmitter"/>
    <property type="evidence" value="ECO:0007669"/>
    <property type="project" value="TreeGrafter"/>
</dbReference>
<dbReference type="GO" id="GO:0005886">
    <property type="term" value="C:plasma membrane"/>
    <property type="evidence" value="ECO:0007669"/>
    <property type="project" value="TreeGrafter"/>
</dbReference>
<name>A0AAV5VAK0_9BILA</name>
<feature type="region of interest" description="Disordered" evidence="1">
    <location>
        <begin position="768"/>
        <end position="792"/>
    </location>
</feature>
<feature type="compositionally biased region" description="Polar residues" evidence="1">
    <location>
        <begin position="202"/>
        <end position="211"/>
    </location>
</feature>
<dbReference type="AlphaFoldDB" id="A0AAV5VAK0"/>
<dbReference type="GO" id="GO:0000149">
    <property type="term" value="F:SNARE binding"/>
    <property type="evidence" value="ECO:0007669"/>
    <property type="project" value="TreeGrafter"/>
</dbReference>
<proteinExistence type="predicted"/>
<dbReference type="InterPro" id="IPR035892">
    <property type="entry name" value="C2_domain_sf"/>
</dbReference>
<dbReference type="GO" id="GO:0030276">
    <property type="term" value="F:clathrin binding"/>
    <property type="evidence" value="ECO:0007669"/>
    <property type="project" value="TreeGrafter"/>
</dbReference>
<dbReference type="SUPFAM" id="SSF49562">
    <property type="entry name" value="C2 domain (Calcium/lipid-binding domain, CaLB)"/>
    <property type="match status" value="1"/>
</dbReference>
<feature type="compositionally biased region" description="Low complexity" evidence="1">
    <location>
        <begin position="145"/>
        <end position="154"/>
    </location>
</feature>
<evidence type="ECO:0000313" key="3">
    <source>
        <dbReference type="Proteomes" id="UP001432322"/>
    </source>
</evidence>
<dbReference type="GO" id="GO:0030672">
    <property type="term" value="C:synaptic vesicle membrane"/>
    <property type="evidence" value="ECO:0007669"/>
    <property type="project" value="TreeGrafter"/>
</dbReference>
<dbReference type="GO" id="GO:0005509">
    <property type="term" value="F:calcium ion binding"/>
    <property type="evidence" value="ECO:0007669"/>
    <property type="project" value="TreeGrafter"/>
</dbReference>
<organism evidence="2 3">
    <name type="scientific">Pristionchus fissidentatus</name>
    <dbReference type="NCBI Taxonomy" id="1538716"/>
    <lineage>
        <taxon>Eukaryota</taxon>
        <taxon>Metazoa</taxon>
        <taxon>Ecdysozoa</taxon>
        <taxon>Nematoda</taxon>
        <taxon>Chromadorea</taxon>
        <taxon>Rhabditida</taxon>
        <taxon>Rhabditina</taxon>
        <taxon>Diplogasteromorpha</taxon>
        <taxon>Diplogasteroidea</taxon>
        <taxon>Neodiplogasteridae</taxon>
        <taxon>Pristionchus</taxon>
    </lineage>
</organism>
<dbReference type="GO" id="GO:0030424">
    <property type="term" value="C:axon"/>
    <property type="evidence" value="ECO:0007669"/>
    <property type="project" value="TreeGrafter"/>
</dbReference>
<dbReference type="PANTHER" id="PTHR10024:SF368">
    <property type="entry name" value="C2 DOMAIN-CONTAINING PROTEIN"/>
    <property type="match status" value="1"/>
</dbReference>
<dbReference type="GO" id="GO:0005544">
    <property type="term" value="F:calcium-dependent phospholipid binding"/>
    <property type="evidence" value="ECO:0007669"/>
    <property type="project" value="TreeGrafter"/>
</dbReference>
<feature type="region of interest" description="Disordered" evidence="1">
    <location>
        <begin position="587"/>
        <end position="633"/>
    </location>
</feature>
<sequence>MFATGGGVSDYLMFRLLTDNGGGRKMSAQQPQQPQHFNTDRRASMYQASALRNYGEYEAFCSPIVPHVPIRQRLAYRRGTSVDTNEDNIHGSMSSFGMPRRRKMSLLQSLRHQNKTLADSGLDMARQRTDSESSPPTRGSPPLSPSKSALSSLKSKTKALFGGRKDSRPQLESRRTLHSIHTTTPTEFSQSCDPINGRSRKSPSTTNDSGRGSQGHLDERLQLDERGELLMESMRGGHRVEHAIVHANPKRREGESNGYDHHHDQHCNHRSCPNISIAAVAAAAAAPAAVYHRPEVYCNGHRKSGGSISSRNGGCPLVVPESDDEIVFADREMQDVCDYEARLARRTAEALRLGGPGSSNNHVYAHRLSNAVFDTIRRVSNVNEVDEDAISTQSRAFIPSESRPPDHSDRASTAHSVRHSRAELECISRGSMALTEDLADFDDSVSLLLLDHYLPLSRSNLSLQVASGCLSSSSSSSLDLAATNESWPTRTDTCTTATNSDTVSSATTAASAVQTDLSLIQCPGTLADYLQQLQCDNEQQGMNFIAKHFFEYQSFVNLPHKAVQLHKTPPCQAGSDPSMGWAPKNMNKAGKNQPAPAARANRIHRDPRPNGTKHGRAGKHEHREWGDRHGELKDEKVAPHKDAWTKFLSNEDPGQRTIFECDFEDRVLQTEEETLPERLTRKASPSDDLEFQMAYNANKVMTQSSSQSMPTGYTELLMIMTYAPSVQFVTATVKKARGLPYNNSPFARIMLFEGRRLLEQKQTTINPSACRYNVESSPKPSTSSSSSSSSSSSDAAFSESFLFHVSPESLDRAHVVIEMFDHLPTGQTISTGHCVLGRLSPGTGHAHWLQMLRKPQLPVCMWHRVGRH</sequence>
<protein>
    <recommendedName>
        <fullName evidence="4">C2 domain-containing protein</fullName>
    </recommendedName>
</protein>
<keyword evidence="3" id="KW-1185">Reference proteome</keyword>
<feature type="compositionally biased region" description="Low complexity" evidence="1">
    <location>
        <begin position="776"/>
        <end position="792"/>
    </location>
</feature>
<evidence type="ECO:0000313" key="2">
    <source>
        <dbReference type="EMBL" id="GMT15524.1"/>
    </source>
</evidence>
<dbReference type="GO" id="GO:0031045">
    <property type="term" value="C:dense core granule"/>
    <property type="evidence" value="ECO:0007669"/>
    <property type="project" value="TreeGrafter"/>
</dbReference>
<feature type="compositionally biased region" description="Basic and acidic residues" evidence="1">
    <location>
        <begin position="621"/>
        <end position="633"/>
    </location>
</feature>
<dbReference type="GO" id="GO:0001786">
    <property type="term" value="F:phosphatidylserine binding"/>
    <property type="evidence" value="ECO:0007669"/>
    <property type="project" value="TreeGrafter"/>
</dbReference>
<comment type="caution">
    <text evidence="2">The sequence shown here is derived from an EMBL/GenBank/DDBJ whole genome shotgun (WGS) entry which is preliminary data.</text>
</comment>
<feature type="region of interest" description="Disordered" evidence="1">
    <location>
        <begin position="117"/>
        <end position="221"/>
    </location>
</feature>
<gene>
    <name evidence="2" type="ORF">PFISCL1PPCAC_6821</name>
</gene>
<dbReference type="Gene3D" id="2.60.40.150">
    <property type="entry name" value="C2 domain"/>
    <property type="match status" value="1"/>
</dbReference>
<evidence type="ECO:0000256" key="1">
    <source>
        <dbReference type="SAM" id="MobiDB-lite"/>
    </source>
</evidence>
<evidence type="ECO:0008006" key="4">
    <source>
        <dbReference type="Google" id="ProtNLM"/>
    </source>
</evidence>
<dbReference type="Proteomes" id="UP001432322">
    <property type="component" value="Unassembled WGS sequence"/>
</dbReference>
<feature type="compositionally biased region" description="Polar residues" evidence="1">
    <location>
        <begin position="179"/>
        <end position="193"/>
    </location>
</feature>